<keyword evidence="2" id="KW-1185">Reference proteome</keyword>
<protein>
    <submittedName>
        <fullName evidence="1">Kinase-like protein</fullName>
    </submittedName>
</protein>
<evidence type="ECO:0000313" key="1">
    <source>
        <dbReference type="EMBL" id="KAI0045349.1"/>
    </source>
</evidence>
<organism evidence="1 2">
    <name type="scientific">Auriscalpium vulgare</name>
    <dbReference type="NCBI Taxonomy" id="40419"/>
    <lineage>
        <taxon>Eukaryota</taxon>
        <taxon>Fungi</taxon>
        <taxon>Dikarya</taxon>
        <taxon>Basidiomycota</taxon>
        <taxon>Agaricomycotina</taxon>
        <taxon>Agaricomycetes</taxon>
        <taxon>Russulales</taxon>
        <taxon>Auriscalpiaceae</taxon>
        <taxon>Auriscalpium</taxon>
    </lineage>
</organism>
<proteinExistence type="predicted"/>
<dbReference type="Proteomes" id="UP000814033">
    <property type="component" value="Unassembled WGS sequence"/>
</dbReference>
<evidence type="ECO:0000313" key="2">
    <source>
        <dbReference type="Proteomes" id="UP000814033"/>
    </source>
</evidence>
<name>A0ACB8RME1_9AGAM</name>
<sequence length="427" mass="48995">MTDDVSNAFEWVSHIWGSQPRWTVEPSIALIEQLARQHLHLPAQAPCTITFFAEGGFNKLYDIKAPARNCLIRVALPVEPRRKTLSEVATIEFVRQRCTELVPRVLAYDACTDAQVNSLGFEWMIMEKLPGTVLEERWNEISWEAKEQLVKTLVGIIGRLHDHPLSGIGNIYPPQEGALTPAPTPAVDRIVAMAFFWDKHSDQDVPRGPFHSSHDWLAARLAFVLNDAAETLRTSEDEDDREEAVETQEAAQRLARLLPRLFPLHADGDEPERTIIHHDDLSFHNLLVDDAGRLTGIVDWECVSALPLWKACQLPSFLVGRARAERPDAELYAVDEDGTRELYDEQLREWELTQLRVVFLEEMERVRPVWVREHRSAGQRADFELALTHCDGELTRRRVCRWIDRVEEIGDELDMSQYVSLRDELFI</sequence>
<comment type="caution">
    <text evidence="1">The sequence shown here is derived from an EMBL/GenBank/DDBJ whole genome shotgun (WGS) entry which is preliminary data.</text>
</comment>
<accession>A0ACB8RME1</accession>
<dbReference type="EMBL" id="MU275954">
    <property type="protein sequence ID" value="KAI0045349.1"/>
    <property type="molecule type" value="Genomic_DNA"/>
</dbReference>
<gene>
    <name evidence="1" type="ORF">FA95DRAFT_129866</name>
</gene>
<reference evidence="1" key="1">
    <citation type="submission" date="2021-02" db="EMBL/GenBank/DDBJ databases">
        <authorList>
            <consortium name="DOE Joint Genome Institute"/>
            <person name="Ahrendt S."/>
            <person name="Looney B.P."/>
            <person name="Miyauchi S."/>
            <person name="Morin E."/>
            <person name="Drula E."/>
            <person name="Courty P.E."/>
            <person name="Chicoki N."/>
            <person name="Fauchery L."/>
            <person name="Kohler A."/>
            <person name="Kuo A."/>
            <person name="Labutti K."/>
            <person name="Pangilinan J."/>
            <person name="Lipzen A."/>
            <person name="Riley R."/>
            <person name="Andreopoulos W."/>
            <person name="He G."/>
            <person name="Johnson J."/>
            <person name="Barry K.W."/>
            <person name="Grigoriev I.V."/>
            <person name="Nagy L."/>
            <person name="Hibbett D."/>
            <person name="Henrissat B."/>
            <person name="Matheny P.B."/>
            <person name="Labbe J."/>
            <person name="Martin F."/>
        </authorList>
    </citation>
    <scope>NUCLEOTIDE SEQUENCE</scope>
    <source>
        <strain evidence="1">FP105234-sp</strain>
    </source>
</reference>
<reference evidence="1" key="2">
    <citation type="journal article" date="2022" name="New Phytol.">
        <title>Evolutionary transition to the ectomycorrhizal habit in the genomes of a hyperdiverse lineage of mushroom-forming fungi.</title>
        <authorList>
            <person name="Looney B."/>
            <person name="Miyauchi S."/>
            <person name="Morin E."/>
            <person name="Drula E."/>
            <person name="Courty P.E."/>
            <person name="Kohler A."/>
            <person name="Kuo A."/>
            <person name="LaButti K."/>
            <person name="Pangilinan J."/>
            <person name="Lipzen A."/>
            <person name="Riley R."/>
            <person name="Andreopoulos W."/>
            <person name="He G."/>
            <person name="Johnson J."/>
            <person name="Nolan M."/>
            <person name="Tritt A."/>
            <person name="Barry K.W."/>
            <person name="Grigoriev I.V."/>
            <person name="Nagy L.G."/>
            <person name="Hibbett D."/>
            <person name="Henrissat B."/>
            <person name="Matheny P.B."/>
            <person name="Labbe J."/>
            <person name="Martin F.M."/>
        </authorList>
    </citation>
    <scope>NUCLEOTIDE SEQUENCE</scope>
    <source>
        <strain evidence="1">FP105234-sp</strain>
    </source>
</reference>